<gene>
    <name evidence="8" type="ORF">M569_13428</name>
</gene>
<organism evidence="8 9">
    <name type="scientific">Genlisea aurea</name>
    <dbReference type="NCBI Taxonomy" id="192259"/>
    <lineage>
        <taxon>Eukaryota</taxon>
        <taxon>Viridiplantae</taxon>
        <taxon>Streptophyta</taxon>
        <taxon>Embryophyta</taxon>
        <taxon>Tracheophyta</taxon>
        <taxon>Spermatophyta</taxon>
        <taxon>Magnoliopsida</taxon>
        <taxon>eudicotyledons</taxon>
        <taxon>Gunneridae</taxon>
        <taxon>Pentapetalae</taxon>
        <taxon>asterids</taxon>
        <taxon>lamiids</taxon>
        <taxon>Lamiales</taxon>
        <taxon>Lentibulariaceae</taxon>
        <taxon>Genlisea</taxon>
    </lineage>
</organism>
<dbReference type="GO" id="GO:0005634">
    <property type="term" value="C:nucleus"/>
    <property type="evidence" value="ECO:0007669"/>
    <property type="project" value="UniProtKB-SubCell"/>
</dbReference>
<dbReference type="Gene3D" id="3.30.890.10">
    <property type="entry name" value="Methyl-cpg-binding Protein 2, Chain A"/>
    <property type="match status" value="1"/>
</dbReference>
<evidence type="ECO:0000256" key="4">
    <source>
        <dbReference type="ARBA" id="ARBA00023163"/>
    </source>
</evidence>
<evidence type="ECO:0000313" key="8">
    <source>
        <dbReference type="EMBL" id="EPS61369.1"/>
    </source>
</evidence>
<keyword evidence="5" id="KW-0539">Nucleus</keyword>
<dbReference type="SUPFAM" id="SSF54171">
    <property type="entry name" value="DNA-binding domain"/>
    <property type="match status" value="1"/>
</dbReference>
<dbReference type="AlphaFoldDB" id="S8C400"/>
<keyword evidence="9" id="KW-1185">Reference proteome</keyword>
<feature type="compositionally biased region" description="Basic and acidic residues" evidence="6">
    <location>
        <begin position="141"/>
        <end position="154"/>
    </location>
</feature>
<keyword evidence="4" id="KW-0804">Transcription</keyword>
<comment type="caution">
    <text evidence="8">The sequence shown here is derived from an EMBL/GenBank/DDBJ whole genome shotgun (WGS) entry which is preliminary data.</text>
</comment>
<dbReference type="EMBL" id="AUSU01006899">
    <property type="protein sequence ID" value="EPS61369.1"/>
    <property type="molecule type" value="Genomic_DNA"/>
</dbReference>
<feature type="compositionally biased region" description="Basic and acidic residues" evidence="6">
    <location>
        <begin position="79"/>
        <end position="91"/>
    </location>
</feature>
<dbReference type="PROSITE" id="PS50982">
    <property type="entry name" value="MBD"/>
    <property type="match status" value="1"/>
</dbReference>
<comment type="subcellular location">
    <subcellularLocation>
        <location evidence="1">Nucleus</location>
    </subcellularLocation>
</comment>
<keyword evidence="3" id="KW-0238">DNA-binding</keyword>
<evidence type="ECO:0000259" key="7">
    <source>
        <dbReference type="PROSITE" id="PS50982"/>
    </source>
</evidence>
<dbReference type="PANTHER" id="PTHR33729">
    <property type="entry name" value="METHYL-CPG BINDING DOMAIN CONTAINING PROTEIN, EXPRESSED"/>
    <property type="match status" value="1"/>
</dbReference>
<evidence type="ECO:0000256" key="1">
    <source>
        <dbReference type="ARBA" id="ARBA00004123"/>
    </source>
</evidence>
<evidence type="ECO:0000256" key="5">
    <source>
        <dbReference type="ARBA" id="ARBA00023242"/>
    </source>
</evidence>
<feature type="region of interest" description="Disordered" evidence="6">
    <location>
        <begin position="45"/>
        <end position="181"/>
    </location>
</feature>
<dbReference type="InterPro" id="IPR039622">
    <property type="entry name" value="MBD10/11"/>
</dbReference>
<keyword evidence="2" id="KW-0805">Transcription regulation</keyword>
<evidence type="ECO:0000256" key="2">
    <source>
        <dbReference type="ARBA" id="ARBA00023015"/>
    </source>
</evidence>
<name>S8C400_9LAMI</name>
<protein>
    <recommendedName>
        <fullName evidence="7">MBD domain-containing protein</fullName>
    </recommendedName>
</protein>
<dbReference type="InterPro" id="IPR016177">
    <property type="entry name" value="DNA-bd_dom_sf"/>
</dbReference>
<dbReference type="OrthoDB" id="1435582at2759"/>
<evidence type="ECO:0000256" key="6">
    <source>
        <dbReference type="SAM" id="MobiDB-lite"/>
    </source>
</evidence>
<accession>S8C400</accession>
<feature type="domain" description="MBD" evidence="7">
    <location>
        <begin position="9"/>
        <end position="79"/>
    </location>
</feature>
<sequence length="219" mass="23622">MGENQQGEADDVVSVELPAPASWKKLYLPKDGSTPKKSEIVFISPTGEEISSKKQLDQYLKSHPGNPVSSEFDWGTGEAPRRSVRISERVKNNTPPSKELEPIRKKRRSSSGRKKESNAAAEPGDEKPNEAEEEAAAAPPSKEDAAEDQEKTEEAVAVVSNDDASAEGAEEEAAAGGDGKDEVVVEAVTVEAVENVIVLDILSRIGETVRLRDIYKPLT</sequence>
<proteinExistence type="predicted"/>
<feature type="non-terminal residue" evidence="8">
    <location>
        <position position="219"/>
    </location>
</feature>
<dbReference type="InterPro" id="IPR001739">
    <property type="entry name" value="Methyl_CpG_DNA-bd"/>
</dbReference>
<dbReference type="GO" id="GO:0003677">
    <property type="term" value="F:DNA binding"/>
    <property type="evidence" value="ECO:0007669"/>
    <property type="project" value="UniProtKB-KW"/>
</dbReference>
<reference evidence="8 9" key="1">
    <citation type="journal article" date="2013" name="BMC Genomics">
        <title>The miniature genome of a carnivorous plant Genlisea aurea contains a low number of genes and short non-coding sequences.</title>
        <authorList>
            <person name="Leushkin E.V."/>
            <person name="Sutormin R.A."/>
            <person name="Nabieva E.R."/>
            <person name="Penin A.A."/>
            <person name="Kondrashov A.S."/>
            <person name="Logacheva M.D."/>
        </authorList>
    </citation>
    <scope>NUCLEOTIDE SEQUENCE [LARGE SCALE GENOMIC DNA]</scope>
</reference>
<dbReference type="Pfam" id="PF01429">
    <property type="entry name" value="MBD"/>
    <property type="match status" value="1"/>
</dbReference>
<dbReference type="PANTHER" id="PTHR33729:SF6">
    <property type="entry name" value="METHYL-CPG-BINDING DOMAIN-CONTAINING PROTEIN 11"/>
    <property type="match status" value="1"/>
</dbReference>
<evidence type="ECO:0000313" key="9">
    <source>
        <dbReference type="Proteomes" id="UP000015453"/>
    </source>
</evidence>
<feature type="compositionally biased region" description="Acidic residues" evidence="6">
    <location>
        <begin position="164"/>
        <end position="173"/>
    </location>
</feature>
<evidence type="ECO:0000256" key="3">
    <source>
        <dbReference type="ARBA" id="ARBA00023125"/>
    </source>
</evidence>
<dbReference type="Proteomes" id="UP000015453">
    <property type="component" value="Unassembled WGS sequence"/>
</dbReference>